<dbReference type="VEuPathDB" id="FungiDB:PYU1_G009553"/>
<dbReference type="InParanoid" id="K3WX73"/>
<dbReference type="Proteomes" id="UP000019132">
    <property type="component" value="Unassembled WGS sequence"/>
</dbReference>
<dbReference type="Pfam" id="PF00022">
    <property type="entry name" value="Actin"/>
    <property type="match status" value="2"/>
</dbReference>
<dbReference type="Gene3D" id="3.90.640.10">
    <property type="entry name" value="Actin, Chain A, domain 4"/>
    <property type="match status" value="1"/>
</dbReference>
<dbReference type="CDD" id="cd10207">
    <property type="entry name" value="ASKHA_NBD_Arp10"/>
    <property type="match status" value="1"/>
</dbReference>
<accession>K3WX73</accession>
<reference evidence="4" key="2">
    <citation type="submission" date="2010-04" db="EMBL/GenBank/DDBJ databases">
        <authorList>
            <person name="Buell R."/>
            <person name="Hamilton J."/>
            <person name="Hostetler J."/>
        </authorList>
    </citation>
    <scope>NUCLEOTIDE SEQUENCE [LARGE SCALE GENOMIC DNA]</scope>
    <source>
        <strain evidence="4">DAOM:BR144</strain>
    </source>
</reference>
<dbReference type="AlphaFoldDB" id="K3WX73"/>
<dbReference type="PANTHER" id="PTHR11937">
    <property type="entry name" value="ACTIN"/>
    <property type="match status" value="1"/>
</dbReference>
<protein>
    <recommendedName>
        <fullName evidence="5">Actin-related protein 10</fullName>
    </recommendedName>
</protein>
<comment type="catalytic activity">
    <reaction evidence="1">
        <text>ATP + H2O = ADP + phosphate + H(+)</text>
        <dbReference type="Rhea" id="RHEA:13065"/>
        <dbReference type="ChEBI" id="CHEBI:15377"/>
        <dbReference type="ChEBI" id="CHEBI:15378"/>
        <dbReference type="ChEBI" id="CHEBI:30616"/>
        <dbReference type="ChEBI" id="CHEBI:43474"/>
        <dbReference type="ChEBI" id="CHEBI:456216"/>
    </reaction>
</comment>
<dbReference type="OMA" id="WERDNDN"/>
<evidence type="ECO:0008006" key="5">
    <source>
        <dbReference type="Google" id="ProtNLM"/>
    </source>
</evidence>
<dbReference type="InterPro" id="IPR043129">
    <property type="entry name" value="ATPase_NBD"/>
</dbReference>
<proteinExistence type="inferred from homology"/>
<dbReference type="EnsemblProtists" id="PYU1_T009571">
    <property type="protein sequence ID" value="PYU1_T009571"/>
    <property type="gene ID" value="PYU1_G009553"/>
</dbReference>
<reference evidence="4" key="1">
    <citation type="journal article" date="2010" name="Genome Biol.">
        <title>Genome sequence of the necrotrophic plant pathogen Pythium ultimum reveals original pathogenicity mechanisms and effector repertoire.</title>
        <authorList>
            <person name="Levesque C.A."/>
            <person name="Brouwer H."/>
            <person name="Cano L."/>
            <person name="Hamilton J.P."/>
            <person name="Holt C."/>
            <person name="Huitema E."/>
            <person name="Raffaele S."/>
            <person name="Robideau G.P."/>
            <person name="Thines M."/>
            <person name="Win J."/>
            <person name="Zerillo M.M."/>
            <person name="Beakes G.W."/>
            <person name="Boore J.L."/>
            <person name="Busam D."/>
            <person name="Dumas B."/>
            <person name="Ferriera S."/>
            <person name="Fuerstenberg S.I."/>
            <person name="Gachon C.M."/>
            <person name="Gaulin E."/>
            <person name="Govers F."/>
            <person name="Grenville-Briggs L."/>
            <person name="Horner N."/>
            <person name="Hostetler J."/>
            <person name="Jiang R.H."/>
            <person name="Johnson J."/>
            <person name="Krajaejun T."/>
            <person name="Lin H."/>
            <person name="Meijer H.J."/>
            <person name="Moore B."/>
            <person name="Morris P."/>
            <person name="Phuntmart V."/>
            <person name="Puiu D."/>
            <person name="Shetty J."/>
            <person name="Stajich J.E."/>
            <person name="Tripathy S."/>
            <person name="Wawra S."/>
            <person name="van West P."/>
            <person name="Whitty B.R."/>
            <person name="Coutinho P.M."/>
            <person name="Henrissat B."/>
            <person name="Martin F."/>
            <person name="Thomas P.D."/>
            <person name="Tyler B.M."/>
            <person name="De Vries R.P."/>
            <person name="Kamoun S."/>
            <person name="Yandell M."/>
            <person name="Tisserat N."/>
            <person name="Buell C.R."/>
        </authorList>
    </citation>
    <scope>NUCLEOTIDE SEQUENCE</scope>
    <source>
        <strain evidence="4">DAOM:BR144</strain>
    </source>
</reference>
<sequence>MSSEKSALVLEIGTKYVKCGLSGERAPRGVMRWEVAKLIQKKPLLSATEWYTYLYPKLHSICFDYLHVNPSHRRFVICEDLVFPRAFRETLLEIVFSVLKAASVAIVPSVVMALYATPYHTALVVDCGWTETRILPVFKGIPMQHLYTTIPTGSATCCEIITQEMAKVNPEFTVSDAEDVLERACFTQPKSPVANVVDAEFQTDTKDPIKVPASLRTAAVEHLFIGNETNGASIVIGLLELAKKLPLDVRAAMLTNVFLVGGTAMIPGLPQRVVDELRDALENDNEYSSLASSILAKATGEETADLMPTYFPRNMVSWIGGSIFAATESARRSVVWLQHAMLTNVFLVGGTAVIPGLPQRVVDELRDALENDNEYSSLASSILAKATGEETADLMPTYFPRNMVSWIGGSIFAATESARTCMGWA</sequence>
<dbReference type="SUPFAM" id="SSF53067">
    <property type="entry name" value="Actin-like ATPase domain"/>
    <property type="match status" value="3"/>
</dbReference>
<dbReference type="HOGENOM" id="CLU_027965_2_0_1"/>
<dbReference type="SMART" id="SM00268">
    <property type="entry name" value="ACTIN"/>
    <property type="match status" value="1"/>
</dbReference>
<dbReference type="eggNOG" id="KOG0676">
    <property type="taxonomic scope" value="Eukaryota"/>
</dbReference>
<reference evidence="3" key="3">
    <citation type="submission" date="2015-02" db="UniProtKB">
        <authorList>
            <consortium name="EnsemblProtists"/>
        </authorList>
    </citation>
    <scope>IDENTIFICATION</scope>
    <source>
        <strain evidence="3">DAOM BR144</strain>
    </source>
</reference>
<dbReference type="EMBL" id="GL376622">
    <property type="status" value="NOT_ANNOTATED_CDS"/>
    <property type="molecule type" value="Genomic_DNA"/>
</dbReference>
<evidence type="ECO:0000313" key="3">
    <source>
        <dbReference type="EnsemblProtists" id="PYU1_T009571"/>
    </source>
</evidence>
<organism evidence="3 4">
    <name type="scientific">Globisporangium ultimum (strain ATCC 200006 / CBS 805.95 / DAOM BR144)</name>
    <name type="common">Pythium ultimum</name>
    <dbReference type="NCBI Taxonomy" id="431595"/>
    <lineage>
        <taxon>Eukaryota</taxon>
        <taxon>Sar</taxon>
        <taxon>Stramenopiles</taxon>
        <taxon>Oomycota</taxon>
        <taxon>Peronosporomycetes</taxon>
        <taxon>Pythiales</taxon>
        <taxon>Pythiaceae</taxon>
        <taxon>Globisporangium</taxon>
    </lineage>
</organism>
<evidence type="ECO:0000256" key="1">
    <source>
        <dbReference type="ARBA" id="ARBA00049360"/>
    </source>
</evidence>
<name>K3WX73_GLOUD</name>
<dbReference type="STRING" id="431595.K3WX73"/>
<evidence type="ECO:0000313" key="4">
    <source>
        <dbReference type="Proteomes" id="UP000019132"/>
    </source>
</evidence>
<dbReference type="InterPro" id="IPR004000">
    <property type="entry name" value="Actin"/>
</dbReference>
<evidence type="ECO:0000256" key="2">
    <source>
        <dbReference type="RuleBase" id="RU000487"/>
    </source>
</evidence>
<keyword evidence="4" id="KW-1185">Reference proteome</keyword>
<dbReference type="Gene3D" id="3.30.420.40">
    <property type="match status" value="4"/>
</dbReference>
<comment type="similarity">
    <text evidence="2">Belongs to the actin family.</text>
</comment>